<dbReference type="RefSeq" id="WP_249861824.1">
    <property type="nucleotide sequence ID" value="NZ_CP027059.1"/>
</dbReference>
<evidence type="ECO:0000256" key="1">
    <source>
        <dbReference type="ARBA" id="ARBA00008520"/>
    </source>
</evidence>
<dbReference type="InterPro" id="IPR050490">
    <property type="entry name" value="Bact_solute-bd_prot1"/>
</dbReference>
<sequence length="433" mass="47582">MKRMVSALMGITLLGAAAVGCSSGGDMGKETASGSQDAKDAGQKVTVSLWTLDTGWEWIDQAAEDFKKDNPNIDVQISKYSVDPIKEALKVAANSKTLPDMWFTWGGSLGSFYPENGLTMDLTQIASDHKWSEIYNKAAIDKSTYGGKVSGIPVHLNVLGIWYPKSVYEKAKLKPPATFAEFESQLQTLKDSGVTPLSFGSKGGWHTMRLTEQLLEHFAGPELHDKLSGLTASWNDPAVVKTFEKLKEYTDKGYFPKGYVSLDPTEAEALFYQQKAGLINEGTWFDRNINSNGFDANNYDEFAFPNDHKPARPSVFAEMLQINGKSDKAKQDAAVKLGEYLTSVSVVNKYIEGYGSPATLGVKLSDKTPHLKQLLDSASEGSFLITDQALPQQVVQKLFEAQDKVALGEWTPQQAAVEMDKAVNDYKSKNKQN</sequence>
<organism evidence="4 5">
    <name type="scientific">Paenibacillus konkukensis</name>
    <dbReference type="NCBI Taxonomy" id="2020716"/>
    <lineage>
        <taxon>Bacteria</taxon>
        <taxon>Bacillati</taxon>
        <taxon>Bacillota</taxon>
        <taxon>Bacilli</taxon>
        <taxon>Bacillales</taxon>
        <taxon>Paenibacillaceae</taxon>
        <taxon>Paenibacillus</taxon>
    </lineage>
</organism>
<protein>
    <submittedName>
        <fullName evidence="4">Multiple sugar-binding protein</fullName>
    </submittedName>
</protein>
<dbReference type="EMBL" id="CP027059">
    <property type="protein sequence ID" value="UQZ86275.1"/>
    <property type="molecule type" value="Genomic_DNA"/>
</dbReference>
<keyword evidence="5" id="KW-1185">Reference proteome</keyword>
<dbReference type="Gene3D" id="3.40.190.10">
    <property type="entry name" value="Periplasmic binding protein-like II"/>
    <property type="match status" value="2"/>
</dbReference>
<keyword evidence="3" id="KW-0732">Signal</keyword>
<reference evidence="4" key="2">
    <citation type="journal article" date="2021" name="J Anim Sci Technol">
        <title>Complete genome sequence of Paenibacillus konkukensis sp. nov. SK3146 as a potential probiotic strain.</title>
        <authorList>
            <person name="Jung H.I."/>
            <person name="Park S."/>
            <person name="Niu K.M."/>
            <person name="Lee S.W."/>
            <person name="Kothari D."/>
            <person name="Yi K.J."/>
            <person name="Kim S.K."/>
        </authorList>
    </citation>
    <scope>NUCLEOTIDE SEQUENCE</scope>
    <source>
        <strain evidence="4">SK3146</strain>
    </source>
</reference>
<accession>A0ABY4RWS6</accession>
<name>A0ABY4RWS6_9BACL</name>
<dbReference type="PANTHER" id="PTHR43649:SF29">
    <property type="entry name" value="OSMOPROTECTIVE COMPOUNDS-BINDING PROTEIN GGTB"/>
    <property type="match status" value="1"/>
</dbReference>
<dbReference type="Proteomes" id="UP001057134">
    <property type="component" value="Chromosome"/>
</dbReference>
<feature type="chain" id="PRO_5045228447" evidence="3">
    <location>
        <begin position="18"/>
        <end position="433"/>
    </location>
</feature>
<evidence type="ECO:0000313" key="4">
    <source>
        <dbReference type="EMBL" id="UQZ86275.1"/>
    </source>
</evidence>
<gene>
    <name evidence="4" type="primary">msmE_19</name>
    <name evidence="4" type="ORF">SK3146_05568</name>
</gene>
<evidence type="ECO:0000313" key="5">
    <source>
        <dbReference type="Proteomes" id="UP001057134"/>
    </source>
</evidence>
<dbReference type="PANTHER" id="PTHR43649">
    <property type="entry name" value="ARABINOSE-BINDING PROTEIN-RELATED"/>
    <property type="match status" value="1"/>
</dbReference>
<dbReference type="PROSITE" id="PS51257">
    <property type="entry name" value="PROKAR_LIPOPROTEIN"/>
    <property type="match status" value="1"/>
</dbReference>
<dbReference type="Pfam" id="PF01547">
    <property type="entry name" value="SBP_bac_1"/>
    <property type="match status" value="1"/>
</dbReference>
<dbReference type="InterPro" id="IPR006059">
    <property type="entry name" value="SBP"/>
</dbReference>
<keyword evidence="2" id="KW-0813">Transport</keyword>
<reference evidence="4" key="1">
    <citation type="submission" date="2018-02" db="EMBL/GenBank/DDBJ databases">
        <authorList>
            <person name="Kim S.-K."/>
            <person name="Jung H.-I."/>
            <person name="Lee S.-W."/>
        </authorList>
    </citation>
    <scope>NUCLEOTIDE SEQUENCE</scope>
    <source>
        <strain evidence="4">SK3146</strain>
    </source>
</reference>
<evidence type="ECO:0000256" key="2">
    <source>
        <dbReference type="ARBA" id="ARBA00022448"/>
    </source>
</evidence>
<proteinExistence type="inferred from homology"/>
<dbReference type="SUPFAM" id="SSF53850">
    <property type="entry name" value="Periplasmic binding protein-like II"/>
    <property type="match status" value="1"/>
</dbReference>
<feature type="signal peptide" evidence="3">
    <location>
        <begin position="1"/>
        <end position="17"/>
    </location>
</feature>
<comment type="similarity">
    <text evidence="1">Belongs to the bacterial solute-binding protein 1 family.</text>
</comment>
<evidence type="ECO:0000256" key="3">
    <source>
        <dbReference type="SAM" id="SignalP"/>
    </source>
</evidence>